<evidence type="ECO:0000256" key="2">
    <source>
        <dbReference type="SAM" id="Phobius"/>
    </source>
</evidence>
<comment type="caution">
    <text evidence="4">The sequence shown here is derived from an EMBL/GenBank/DDBJ whole genome shotgun (WGS) entry which is preliminary data.</text>
</comment>
<name>A0A101T8Y4_9ACTN</name>
<evidence type="ECO:0000313" key="4">
    <source>
        <dbReference type="EMBL" id="KUN87861.1"/>
    </source>
</evidence>
<feature type="compositionally biased region" description="Pro residues" evidence="1">
    <location>
        <begin position="21"/>
        <end position="68"/>
    </location>
</feature>
<dbReference type="PANTHER" id="PTHR34512">
    <property type="entry name" value="CELL SURFACE PROTEIN"/>
    <property type="match status" value="1"/>
</dbReference>
<dbReference type="OrthoDB" id="3679173at2"/>
<dbReference type="Gene3D" id="2.40.10.480">
    <property type="match status" value="1"/>
</dbReference>
<dbReference type="Pfam" id="PF13360">
    <property type="entry name" value="PQQ_2"/>
    <property type="match status" value="1"/>
</dbReference>
<accession>A0A101T8Y4</accession>
<feature type="region of interest" description="Disordered" evidence="1">
    <location>
        <begin position="1"/>
        <end position="107"/>
    </location>
</feature>
<sequence>MTQPPEPPNQPPQQGGFGPPQDQPPTPPATPPGLRKNPPPQPPPGYGYPQQPPAPQPGYGYPQPPQPQPGYGYPQAPQPQPGYGYPGAPQNPYAQPTPPAGAYGYPGGPAGPVPPQYAQPGGGRNNTALVVIVAAVVVIALIVGGGIWYAKSSGGDGKKHDTASSSGGTGGKNGQDGSGGTSSGGTEKAPSNPAAKLLFKVPMPGTKDTVATTGSWLTDKVYAKSGVAQIVGYDPATGAKLWTVKLPGPVCAASKYVTADDKTAVVFQPKTPAQDNGAACSQVAAIDLGKGTRLWTKTVKNGDYAGNLENVTVSQHTVAVGSTNGGAAFDIDTGKVRWQPKPEDSCYDAGYGGGPKLVAVRKCGSYDNRQLHIQTIDPVSGKVISDYKMGAGIEYASVVSSDPLVVAADIGDSAKDGSGISDYFSIDNKTGKLLARISAPSDRYGGRCDGVTRIEDCREVVAGNGRLYVPTEEQDGNGTYGRTNEIIAFDLATGKQTGQRAEAGDGYTFSPLRMDGGNLIAYKHPPYDKGGQVVSIDGGSFKVTELLENPAARDVRQAETSMLPEYAEIRFGHGRLYMSSVFAHKVSYGKEYLLLAFGAGA</sequence>
<dbReference type="InterPro" id="IPR002372">
    <property type="entry name" value="PQQ_rpt_dom"/>
</dbReference>
<dbReference type="RefSeq" id="WP_061919110.1">
    <property type="nucleotide sequence ID" value="NZ_JBEYBH010000001.1"/>
</dbReference>
<feature type="compositionally biased region" description="Gly residues" evidence="1">
    <location>
        <begin position="167"/>
        <end position="183"/>
    </location>
</feature>
<dbReference type="Proteomes" id="UP000053024">
    <property type="component" value="Unassembled WGS sequence"/>
</dbReference>
<keyword evidence="2" id="KW-0472">Membrane</keyword>
<proteinExistence type="predicted"/>
<keyword evidence="5" id="KW-1185">Reference proteome</keyword>
<dbReference type="InterPro" id="IPR011047">
    <property type="entry name" value="Quinoprotein_ADH-like_sf"/>
</dbReference>
<dbReference type="Gene3D" id="2.130.10.10">
    <property type="entry name" value="YVTN repeat-like/Quinoprotein amine dehydrogenase"/>
    <property type="match status" value="1"/>
</dbReference>
<feature type="domain" description="Pyrrolo-quinoline quinone repeat" evidence="3">
    <location>
        <begin position="219"/>
        <end position="339"/>
    </location>
</feature>
<dbReference type="PANTHER" id="PTHR34512:SF30">
    <property type="entry name" value="OUTER MEMBRANE PROTEIN ASSEMBLY FACTOR BAMB"/>
    <property type="match status" value="1"/>
</dbReference>
<dbReference type="InterPro" id="IPR018391">
    <property type="entry name" value="PQQ_b-propeller_rpt"/>
</dbReference>
<feature type="region of interest" description="Disordered" evidence="1">
    <location>
        <begin position="153"/>
        <end position="192"/>
    </location>
</feature>
<keyword evidence="2" id="KW-1133">Transmembrane helix</keyword>
<dbReference type="AlphaFoldDB" id="A0A101T8Y4"/>
<evidence type="ECO:0000259" key="3">
    <source>
        <dbReference type="Pfam" id="PF13360"/>
    </source>
</evidence>
<evidence type="ECO:0000313" key="5">
    <source>
        <dbReference type="Proteomes" id="UP000053024"/>
    </source>
</evidence>
<dbReference type="STRING" id="285568.AQJ66_09595"/>
<protein>
    <recommendedName>
        <fullName evidence="3">Pyrrolo-quinoline quinone repeat domain-containing protein</fullName>
    </recommendedName>
</protein>
<dbReference type="InterPro" id="IPR015943">
    <property type="entry name" value="WD40/YVTN_repeat-like_dom_sf"/>
</dbReference>
<feature type="compositionally biased region" description="Pro residues" evidence="1">
    <location>
        <begin position="1"/>
        <end position="11"/>
    </location>
</feature>
<evidence type="ECO:0000256" key="1">
    <source>
        <dbReference type="SAM" id="MobiDB-lite"/>
    </source>
</evidence>
<gene>
    <name evidence="4" type="ORF">AQJ66_09595</name>
</gene>
<feature type="compositionally biased region" description="Low complexity" evidence="1">
    <location>
        <begin position="69"/>
        <end position="94"/>
    </location>
</feature>
<organism evidence="4 5">
    <name type="scientific">Streptomyces bungoensis</name>
    <dbReference type="NCBI Taxonomy" id="285568"/>
    <lineage>
        <taxon>Bacteria</taxon>
        <taxon>Bacillati</taxon>
        <taxon>Actinomycetota</taxon>
        <taxon>Actinomycetes</taxon>
        <taxon>Kitasatosporales</taxon>
        <taxon>Streptomycetaceae</taxon>
        <taxon>Streptomyces</taxon>
    </lineage>
</organism>
<dbReference type="SMART" id="SM00564">
    <property type="entry name" value="PQQ"/>
    <property type="match status" value="4"/>
</dbReference>
<reference evidence="4 5" key="1">
    <citation type="submission" date="2015-10" db="EMBL/GenBank/DDBJ databases">
        <title>Draft genome sequence of Streptomyces bungoensis DSM 41781, type strain for the species Streptomyces bungoensis.</title>
        <authorList>
            <person name="Ruckert C."/>
            <person name="Winkler A."/>
            <person name="Kalinowski J."/>
            <person name="Kampfer P."/>
            <person name="Glaeser S."/>
        </authorList>
    </citation>
    <scope>NUCLEOTIDE SEQUENCE [LARGE SCALE GENOMIC DNA]</scope>
    <source>
        <strain evidence="4 5">DSM 41781</strain>
    </source>
</reference>
<dbReference type="EMBL" id="LMWX01000013">
    <property type="protein sequence ID" value="KUN87861.1"/>
    <property type="molecule type" value="Genomic_DNA"/>
</dbReference>
<keyword evidence="2" id="KW-0812">Transmembrane</keyword>
<dbReference type="SUPFAM" id="SSF50998">
    <property type="entry name" value="Quinoprotein alcohol dehydrogenase-like"/>
    <property type="match status" value="1"/>
</dbReference>
<feature type="transmembrane region" description="Helical" evidence="2">
    <location>
        <begin position="128"/>
        <end position="150"/>
    </location>
</feature>